<feature type="compositionally biased region" description="Basic and acidic residues" evidence="1">
    <location>
        <begin position="72"/>
        <end position="83"/>
    </location>
</feature>
<comment type="caution">
    <text evidence="3">The sequence shown here is derived from an EMBL/GenBank/DDBJ whole genome shotgun (WGS) entry which is preliminary data.</text>
</comment>
<dbReference type="EMBL" id="NBSK02000004">
    <property type="protein sequence ID" value="KAJ0209992.1"/>
    <property type="molecule type" value="Genomic_DNA"/>
</dbReference>
<sequence>MKSLDERGISCIFIGFYEHSKAYRFYVIEPNASVSVNTVIESRDVIFDENRFSSIPRPKDLVSSSNRNTNEAVHDSNESPELRRNKRQRKYKSFGSDFQLYLVEGTRDEIANQYSYCFSVEEDPKTFRETMKSQDVAFWKEVINDEMDSIMRNNTWVLFDLPSGCKPLVCKWIFKRKMKVDRSIDKFKA</sequence>
<accession>A0A9R1VM92</accession>
<name>A0A9R1VM92_LACSA</name>
<dbReference type="Proteomes" id="UP000235145">
    <property type="component" value="Unassembled WGS sequence"/>
</dbReference>
<dbReference type="Pfam" id="PF25597">
    <property type="entry name" value="SH3_retrovirus"/>
    <property type="match status" value="1"/>
</dbReference>
<dbReference type="InterPro" id="IPR057670">
    <property type="entry name" value="SH3_retrovirus"/>
</dbReference>
<organism evidence="3 4">
    <name type="scientific">Lactuca sativa</name>
    <name type="common">Garden lettuce</name>
    <dbReference type="NCBI Taxonomy" id="4236"/>
    <lineage>
        <taxon>Eukaryota</taxon>
        <taxon>Viridiplantae</taxon>
        <taxon>Streptophyta</taxon>
        <taxon>Embryophyta</taxon>
        <taxon>Tracheophyta</taxon>
        <taxon>Spermatophyta</taxon>
        <taxon>Magnoliopsida</taxon>
        <taxon>eudicotyledons</taxon>
        <taxon>Gunneridae</taxon>
        <taxon>Pentapetalae</taxon>
        <taxon>asterids</taxon>
        <taxon>campanulids</taxon>
        <taxon>Asterales</taxon>
        <taxon>Asteraceae</taxon>
        <taxon>Cichorioideae</taxon>
        <taxon>Cichorieae</taxon>
        <taxon>Lactucinae</taxon>
        <taxon>Lactuca</taxon>
    </lineage>
</organism>
<dbReference type="AlphaFoldDB" id="A0A9R1VM92"/>
<feature type="compositionally biased region" description="Polar residues" evidence="1">
    <location>
        <begin position="62"/>
        <end position="71"/>
    </location>
</feature>
<reference evidence="3 4" key="1">
    <citation type="journal article" date="2017" name="Nat. Commun.">
        <title>Genome assembly with in vitro proximity ligation data and whole-genome triplication in lettuce.</title>
        <authorList>
            <person name="Reyes-Chin-Wo S."/>
            <person name="Wang Z."/>
            <person name="Yang X."/>
            <person name="Kozik A."/>
            <person name="Arikit S."/>
            <person name="Song C."/>
            <person name="Xia L."/>
            <person name="Froenicke L."/>
            <person name="Lavelle D.O."/>
            <person name="Truco M.J."/>
            <person name="Xia R."/>
            <person name="Zhu S."/>
            <person name="Xu C."/>
            <person name="Xu H."/>
            <person name="Xu X."/>
            <person name="Cox K."/>
            <person name="Korf I."/>
            <person name="Meyers B.C."/>
            <person name="Michelmore R.W."/>
        </authorList>
    </citation>
    <scope>NUCLEOTIDE SEQUENCE [LARGE SCALE GENOMIC DNA]</scope>
    <source>
        <strain evidence="4">cv. Salinas</strain>
        <tissue evidence="3">Seedlings</tissue>
    </source>
</reference>
<proteinExistence type="predicted"/>
<keyword evidence="4" id="KW-1185">Reference proteome</keyword>
<feature type="region of interest" description="Disordered" evidence="1">
    <location>
        <begin position="58"/>
        <end position="86"/>
    </location>
</feature>
<gene>
    <name evidence="3" type="ORF">LSAT_V11C400160980</name>
</gene>
<evidence type="ECO:0000313" key="3">
    <source>
        <dbReference type="EMBL" id="KAJ0209992.1"/>
    </source>
</evidence>
<evidence type="ECO:0000256" key="1">
    <source>
        <dbReference type="SAM" id="MobiDB-lite"/>
    </source>
</evidence>
<evidence type="ECO:0000313" key="4">
    <source>
        <dbReference type="Proteomes" id="UP000235145"/>
    </source>
</evidence>
<feature type="domain" description="Retroviral polymerase SH3-like" evidence="2">
    <location>
        <begin position="3"/>
        <end position="54"/>
    </location>
</feature>
<protein>
    <recommendedName>
        <fullName evidence="2">Retroviral polymerase SH3-like domain-containing protein</fullName>
    </recommendedName>
</protein>
<evidence type="ECO:0000259" key="2">
    <source>
        <dbReference type="Pfam" id="PF25597"/>
    </source>
</evidence>